<proteinExistence type="predicted"/>
<keyword evidence="1" id="KW-1133">Transmembrane helix</keyword>
<dbReference type="Proteomes" id="UP000261540">
    <property type="component" value="Unplaced"/>
</dbReference>
<dbReference type="AlphaFoldDB" id="A0A3B3SY78"/>
<reference evidence="2" key="2">
    <citation type="submission" date="2025-09" db="UniProtKB">
        <authorList>
            <consortium name="Ensembl"/>
        </authorList>
    </citation>
    <scope>IDENTIFICATION</scope>
</reference>
<evidence type="ECO:0000313" key="3">
    <source>
        <dbReference type="Proteomes" id="UP000261540"/>
    </source>
</evidence>
<keyword evidence="3" id="KW-1185">Reference proteome</keyword>
<name>A0A3B3SY78_9TELE</name>
<keyword evidence="1" id="KW-0812">Transmembrane</keyword>
<accession>A0A3B3SY78</accession>
<sequence>YWNEVFNVSFLKTIYYAELDNVNCYRIEPVTMVGIVIGDLALTVLLVSIAYHCNNFMKQGNWFL</sequence>
<organism evidence="2 3">
    <name type="scientific">Paramormyrops kingsleyae</name>
    <dbReference type="NCBI Taxonomy" id="1676925"/>
    <lineage>
        <taxon>Eukaryota</taxon>
        <taxon>Metazoa</taxon>
        <taxon>Chordata</taxon>
        <taxon>Craniata</taxon>
        <taxon>Vertebrata</taxon>
        <taxon>Euteleostomi</taxon>
        <taxon>Actinopterygii</taxon>
        <taxon>Neopterygii</taxon>
        <taxon>Teleostei</taxon>
        <taxon>Osteoglossocephala</taxon>
        <taxon>Osteoglossomorpha</taxon>
        <taxon>Osteoglossiformes</taxon>
        <taxon>Mormyridae</taxon>
        <taxon>Paramormyrops</taxon>
    </lineage>
</organism>
<protein>
    <submittedName>
        <fullName evidence="2">Uncharacterized protein</fullName>
    </submittedName>
</protein>
<keyword evidence="1" id="KW-0472">Membrane</keyword>
<evidence type="ECO:0000256" key="1">
    <source>
        <dbReference type="SAM" id="Phobius"/>
    </source>
</evidence>
<dbReference type="Ensembl" id="ENSPKIT00000016130.1">
    <property type="protein sequence ID" value="ENSPKIP00000035203.1"/>
    <property type="gene ID" value="ENSPKIG00000014247.1"/>
</dbReference>
<reference evidence="2" key="1">
    <citation type="submission" date="2025-08" db="UniProtKB">
        <authorList>
            <consortium name="Ensembl"/>
        </authorList>
    </citation>
    <scope>IDENTIFICATION</scope>
</reference>
<feature type="transmembrane region" description="Helical" evidence="1">
    <location>
        <begin position="30"/>
        <end position="51"/>
    </location>
</feature>
<evidence type="ECO:0000313" key="2">
    <source>
        <dbReference type="Ensembl" id="ENSPKIP00000035203.1"/>
    </source>
</evidence>